<proteinExistence type="inferred from homology"/>
<dbReference type="PANTHER" id="PTHR10264:SF19">
    <property type="entry name" value="AT06885P-RELATED"/>
    <property type="match status" value="1"/>
</dbReference>
<evidence type="ECO:0000313" key="4">
    <source>
        <dbReference type="EMBL" id="GAA4488380.1"/>
    </source>
</evidence>
<dbReference type="Gene3D" id="3.30.479.30">
    <property type="entry name" value="Band 7 domain"/>
    <property type="match status" value="1"/>
</dbReference>
<keyword evidence="5" id="KW-1185">Reference proteome</keyword>
<dbReference type="InterPro" id="IPR036013">
    <property type="entry name" value="Band_7/SPFH_dom_sf"/>
</dbReference>
<dbReference type="EMBL" id="BAABFB010000072">
    <property type="protein sequence ID" value="GAA4488380.1"/>
    <property type="molecule type" value="Genomic_DNA"/>
</dbReference>
<comment type="similarity">
    <text evidence="1">Belongs to the band 7/mec-2 family.</text>
</comment>
<evidence type="ECO:0000313" key="5">
    <source>
        <dbReference type="Proteomes" id="UP001501183"/>
    </source>
</evidence>
<feature type="region of interest" description="Disordered" evidence="2">
    <location>
        <begin position="163"/>
        <end position="234"/>
    </location>
</feature>
<accession>A0ABP8PJ42</accession>
<dbReference type="SUPFAM" id="SSF117892">
    <property type="entry name" value="Band 7/SPFH domain"/>
    <property type="match status" value="1"/>
</dbReference>
<dbReference type="PANTHER" id="PTHR10264">
    <property type="entry name" value="BAND 7 PROTEIN-RELATED"/>
    <property type="match status" value="1"/>
</dbReference>
<feature type="domain" description="Band 7" evidence="3">
    <location>
        <begin position="21"/>
        <end position="178"/>
    </location>
</feature>
<evidence type="ECO:0000256" key="1">
    <source>
        <dbReference type="ARBA" id="ARBA00008164"/>
    </source>
</evidence>
<evidence type="ECO:0000259" key="3">
    <source>
        <dbReference type="SMART" id="SM00244"/>
    </source>
</evidence>
<dbReference type="PRINTS" id="PR00721">
    <property type="entry name" value="STOMATIN"/>
</dbReference>
<dbReference type="InterPro" id="IPR043202">
    <property type="entry name" value="Band-7_stomatin-like"/>
</dbReference>
<dbReference type="Pfam" id="PF01145">
    <property type="entry name" value="Band_7"/>
    <property type="match status" value="1"/>
</dbReference>
<dbReference type="Proteomes" id="UP001501183">
    <property type="component" value="Unassembled WGS sequence"/>
</dbReference>
<reference evidence="5" key="1">
    <citation type="journal article" date="2019" name="Int. J. Syst. Evol. Microbiol.">
        <title>The Global Catalogue of Microorganisms (GCM) 10K type strain sequencing project: providing services to taxonomists for standard genome sequencing and annotation.</title>
        <authorList>
            <consortium name="The Broad Institute Genomics Platform"/>
            <consortium name="The Broad Institute Genome Sequencing Center for Infectious Disease"/>
            <person name="Wu L."/>
            <person name="Ma J."/>
        </authorList>
    </citation>
    <scope>NUCLEOTIDE SEQUENCE [LARGE SCALE GENOMIC DNA]</scope>
    <source>
        <strain evidence="5">JCM 32206</strain>
    </source>
</reference>
<feature type="compositionally biased region" description="Basic and acidic residues" evidence="2">
    <location>
        <begin position="188"/>
        <end position="201"/>
    </location>
</feature>
<sequence>MTAIVAAAVAAVVGAVLLSAESIRVVNQCEQGVHFRLSRIIAVHNPGLVLIIPVVDRLTAVSMRIVPMPIRSRGVVTRDDISVDVAAVAYYRVVDARKAVVTIENGDVAINQLAKTALRNVVGQHSLGEALANPAAISWAIRQILDTSTPEWGVEVTLVELEDVQTPDTSEARDGPRTGGWGSPVRQRPSETRGQGAEKRATIIAAECDARAAAPNQRSSGTRSRAARSIGASG</sequence>
<protein>
    <recommendedName>
        <fullName evidence="3">Band 7 domain-containing protein</fullName>
    </recommendedName>
</protein>
<evidence type="ECO:0000256" key="2">
    <source>
        <dbReference type="SAM" id="MobiDB-lite"/>
    </source>
</evidence>
<feature type="compositionally biased region" description="Low complexity" evidence="2">
    <location>
        <begin position="202"/>
        <end position="234"/>
    </location>
</feature>
<dbReference type="InterPro" id="IPR001107">
    <property type="entry name" value="Band_7"/>
</dbReference>
<name>A0ABP8PJ42_9NOCA</name>
<dbReference type="InterPro" id="IPR001972">
    <property type="entry name" value="Stomatin_HflK_fam"/>
</dbReference>
<comment type="caution">
    <text evidence="4">The sequence shown here is derived from an EMBL/GenBank/DDBJ whole genome shotgun (WGS) entry which is preliminary data.</text>
</comment>
<dbReference type="RefSeq" id="WP_345351503.1">
    <property type="nucleotide sequence ID" value="NZ_BAABFB010000072.1"/>
</dbReference>
<dbReference type="SMART" id="SM00244">
    <property type="entry name" value="PHB"/>
    <property type="match status" value="1"/>
</dbReference>
<organism evidence="4 5">
    <name type="scientific">Rhodococcus olei</name>
    <dbReference type="NCBI Taxonomy" id="2161675"/>
    <lineage>
        <taxon>Bacteria</taxon>
        <taxon>Bacillati</taxon>
        <taxon>Actinomycetota</taxon>
        <taxon>Actinomycetes</taxon>
        <taxon>Mycobacteriales</taxon>
        <taxon>Nocardiaceae</taxon>
        <taxon>Rhodococcus</taxon>
    </lineage>
</organism>
<gene>
    <name evidence="4" type="ORF">GCM10023094_48150</name>
</gene>